<evidence type="ECO:0000313" key="2">
    <source>
        <dbReference type="Proteomes" id="UP000675747"/>
    </source>
</evidence>
<gene>
    <name evidence="1" type="ORF">KB893_013050</name>
</gene>
<proteinExistence type="predicted"/>
<organism evidence="1 2">
    <name type="scientific">Coralloluteibacterium stylophorae</name>
    <dbReference type="NCBI Taxonomy" id="1776034"/>
    <lineage>
        <taxon>Bacteria</taxon>
        <taxon>Pseudomonadati</taxon>
        <taxon>Pseudomonadota</taxon>
        <taxon>Gammaproteobacteria</taxon>
        <taxon>Lysobacterales</taxon>
        <taxon>Lysobacteraceae</taxon>
        <taxon>Coralloluteibacterium</taxon>
    </lineage>
</organism>
<name>A0AAP2CCT3_9GAMM</name>
<dbReference type="Proteomes" id="UP000675747">
    <property type="component" value="Unassembled WGS sequence"/>
</dbReference>
<protein>
    <recommendedName>
        <fullName evidence="3">Thioredoxin domain-containing protein</fullName>
    </recommendedName>
</protein>
<sequence>MPPASPADANRRSGRRVLIILFVLFFGGAFVAGALRFSGWQPGGNKANGQLLEPPVDLRELPPQRLHGGTYGWDPAARTWRILVQVAGPCDDACAALARDMVKVWELMGRRADHVDVLWQGEAPAGVDLPTSFVRIEPEPLWQELVPMPIAGSPAPVHVIDPNGFVILRYRPGFDVAGLRADLATLLKLK</sequence>
<reference evidence="1 2" key="1">
    <citation type="journal article" date="2021" name="Microbiol. Resour. Announc.">
        <title>Draft Genome Sequence of Coralloluteibacterium stylophorae LMG 29479T.</title>
        <authorList>
            <person name="Karlyshev A.V."/>
            <person name="Kudryashova E.B."/>
            <person name="Ariskina E.V."/>
            <person name="Conroy A.P."/>
            <person name="Abidueva E.Y."/>
        </authorList>
    </citation>
    <scope>NUCLEOTIDE SEQUENCE [LARGE SCALE GENOMIC DNA]</scope>
    <source>
        <strain evidence="1 2">LMG 29479</strain>
    </source>
</reference>
<dbReference type="AlphaFoldDB" id="A0AAP2CCT3"/>
<evidence type="ECO:0008006" key="3">
    <source>
        <dbReference type="Google" id="ProtNLM"/>
    </source>
</evidence>
<evidence type="ECO:0000313" key="1">
    <source>
        <dbReference type="EMBL" id="MBS7458060.1"/>
    </source>
</evidence>
<accession>A0AAP2CCT3</accession>
<comment type="caution">
    <text evidence="1">The sequence shown here is derived from an EMBL/GenBank/DDBJ whole genome shotgun (WGS) entry which is preliminary data.</text>
</comment>
<dbReference type="EMBL" id="JAGQFT020000008">
    <property type="protein sequence ID" value="MBS7458060.1"/>
    <property type="molecule type" value="Genomic_DNA"/>
</dbReference>
<keyword evidence="2" id="KW-1185">Reference proteome</keyword>